<dbReference type="Gene3D" id="3.90.550.10">
    <property type="entry name" value="Spore Coat Polysaccharide Biosynthesis Protein SpsA, Chain A"/>
    <property type="match status" value="1"/>
</dbReference>
<dbReference type="InterPro" id="IPR005908">
    <property type="entry name" value="G1P_thy_trans_l"/>
</dbReference>
<proteinExistence type="predicted"/>
<evidence type="ECO:0000313" key="2">
    <source>
        <dbReference type="EMBL" id="ARF70266.1"/>
    </source>
</evidence>
<reference evidence="2 3" key="1">
    <citation type="submission" date="2017-03" db="EMBL/GenBank/DDBJ databases">
        <title>Paenibacillus larvae genome sequencing.</title>
        <authorList>
            <person name="Dingman D.W."/>
        </authorList>
    </citation>
    <scope>NUCLEOTIDE SEQUENCE [LARGE SCALE GENOMIC DNA]</scope>
    <source>
        <strain evidence="2 3">SAG 10367</strain>
    </source>
</reference>
<protein>
    <recommendedName>
        <fullName evidence="1">Nucleotidyl transferase domain-containing protein</fullName>
    </recommendedName>
</protein>
<dbReference type="Pfam" id="PF00483">
    <property type="entry name" value="NTP_transferase"/>
    <property type="match status" value="1"/>
</dbReference>
<dbReference type="PANTHER" id="PTHR42883">
    <property type="entry name" value="GLUCOSE-1-PHOSPHATE THYMIDYLTRANSFERASE"/>
    <property type="match status" value="1"/>
</dbReference>
<dbReference type="InterPro" id="IPR029044">
    <property type="entry name" value="Nucleotide-diphossugar_trans"/>
</dbReference>
<gene>
    <name evidence="2" type="ORF">B7C51_24120</name>
</gene>
<evidence type="ECO:0000259" key="1">
    <source>
        <dbReference type="Pfam" id="PF00483"/>
    </source>
</evidence>
<dbReference type="InterPro" id="IPR005835">
    <property type="entry name" value="NTP_transferase_dom"/>
</dbReference>
<sequence length="338" mass="37178">MKGLILCAGQGTRLQPFTYARPKCMLPVNGEPVIVSIINKMVHIGICEIGIVINASQGQIPAMLGSGEAYRCSLTYLLQENSLGLADAVKSAYSFIQGEPFLLILGDNLIEGSIMPLIDFLGSEKAAASLLLAHVKNPHQFGVADVSINKVVRLEEKPQNPSSDLAVVGAYAFNSDIWKILDRLEPSKRGEYELTDAIQLLINQGKHVAYCITTEPFFDIGTPERWLDANRYKVSKDSRKQNIKKQLFHSTDTAIISPVHIDPSVKLYQSVIGPYVYIGPGCILNCCRIENSILTDHVQLSHVFVRDSIFGSNVKFSGPVNDTKPAKFIMGDKSKVEE</sequence>
<dbReference type="EMBL" id="CP020557">
    <property type="protein sequence ID" value="ARF70266.1"/>
    <property type="molecule type" value="Genomic_DNA"/>
</dbReference>
<dbReference type="RefSeq" id="WP_083041452.1">
    <property type="nucleotide sequence ID" value="NZ_CP020557.1"/>
</dbReference>
<dbReference type="PANTHER" id="PTHR42883:SF2">
    <property type="entry name" value="THYMIDYLYLTRANSFERASE"/>
    <property type="match status" value="1"/>
</dbReference>
<dbReference type="SUPFAM" id="SSF53448">
    <property type="entry name" value="Nucleotide-diphospho-sugar transferases"/>
    <property type="match status" value="1"/>
</dbReference>
<evidence type="ECO:0000313" key="3">
    <source>
        <dbReference type="Proteomes" id="UP000192727"/>
    </source>
</evidence>
<dbReference type="AlphaFoldDB" id="A0A1V0UYL1"/>
<name>A0A1V0UYL1_9BACL</name>
<dbReference type="CDD" id="cd04189">
    <property type="entry name" value="G1P_TT_long"/>
    <property type="match status" value="1"/>
</dbReference>
<accession>A0A1V0UYL1</accession>
<organism evidence="2 3">
    <name type="scientific">Paenibacillus larvae subsp. pulvifaciens</name>
    <dbReference type="NCBI Taxonomy" id="1477"/>
    <lineage>
        <taxon>Bacteria</taxon>
        <taxon>Bacillati</taxon>
        <taxon>Bacillota</taxon>
        <taxon>Bacilli</taxon>
        <taxon>Bacillales</taxon>
        <taxon>Paenibacillaceae</taxon>
        <taxon>Paenibacillus</taxon>
    </lineage>
</organism>
<feature type="domain" description="Nucleotidyl transferase" evidence="1">
    <location>
        <begin position="2"/>
        <end position="231"/>
    </location>
</feature>
<dbReference type="Proteomes" id="UP000192727">
    <property type="component" value="Chromosome"/>
</dbReference>
<dbReference type="Gene3D" id="2.160.10.10">
    <property type="entry name" value="Hexapeptide repeat proteins"/>
    <property type="match status" value="1"/>
</dbReference>